<sequence length="118" mass="13525">MLLMLPLQFSRIEVGGLSFLLPRFQCKGGDYCLFLHLRWSASNCLYMGILFSIFLPSERYVIMPYVPLMFVLWPKTEPSQSGKLPFLINMQLFLEHVISDCKSGLFMGQNNSGLAQPR</sequence>
<evidence type="ECO:0000313" key="2">
    <source>
        <dbReference type="Proteomes" id="UP000652761"/>
    </source>
</evidence>
<reference evidence="1" key="1">
    <citation type="submission" date="2017-07" db="EMBL/GenBank/DDBJ databases">
        <title>Taro Niue Genome Assembly and Annotation.</title>
        <authorList>
            <person name="Atibalentja N."/>
            <person name="Keating K."/>
            <person name="Fields C.J."/>
        </authorList>
    </citation>
    <scope>NUCLEOTIDE SEQUENCE</scope>
    <source>
        <strain evidence="1">Niue_2</strain>
        <tissue evidence="1">Leaf</tissue>
    </source>
</reference>
<proteinExistence type="predicted"/>
<keyword evidence="2" id="KW-1185">Reference proteome</keyword>
<accession>A0A843WGD4</accession>
<comment type="caution">
    <text evidence="1">The sequence shown here is derived from an EMBL/GenBank/DDBJ whole genome shotgun (WGS) entry which is preliminary data.</text>
</comment>
<gene>
    <name evidence="1" type="ORF">Taro_039329</name>
</gene>
<dbReference type="AlphaFoldDB" id="A0A843WGD4"/>
<name>A0A843WGD4_COLES</name>
<dbReference type="Proteomes" id="UP000652761">
    <property type="component" value="Unassembled WGS sequence"/>
</dbReference>
<evidence type="ECO:0000313" key="1">
    <source>
        <dbReference type="EMBL" id="MQM06507.1"/>
    </source>
</evidence>
<dbReference type="EMBL" id="NMUH01003645">
    <property type="protein sequence ID" value="MQM06507.1"/>
    <property type="molecule type" value="Genomic_DNA"/>
</dbReference>
<organism evidence="1 2">
    <name type="scientific">Colocasia esculenta</name>
    <name type="common">Wild taro</name>
    <name type="synonym">Arum esculentum</name>
    <dbReference type="NCBI Taxonomy" id="4460"/>
    <lineage>
        <taxon>Eukaryota</taxon>
        <taxon>Viridiplantae</taxon>
        <taxon>Streptophyta</taxon>
        <taxon>Embryophyta</taxon>
        <taxon>Tracheophyta</taxon>
        <taxon>Spermatophyta</taxon>
        <taxon>Magnoliopsida</taxon>
        <taxon>Liliopsida</taxon>
        <taxon>Araceae</taxon>
        <taxon>Aroideae</taxon>
        <taxon>Colocasieae</taxon>
        <taxon>Colocasia</taxon>
    </lineage>
</organism>
<protein>
    <submittedName>
        <fullName evidence="1">Uncharacterized protein</fullName>
    </submittedName>
</protein>